<dbReference type="SUPFAM" id="SSF161098">
    <property type="entry name" value="MetI-like"/>
    <property type="match status" value="1"/>
</dbReference>
<evidence type="ECO:0000259" key="8">
    <source>
        <dbReference type="PROSITE" id="PS50928"/>
    </source>
</evidence>
<sequence>MSTTVTSPQRRAINGNAARVARFLATRFALSLVTLWLLSVIVFAGGQLLPGDVGRAILGPLADARAVAALDHQLGVDRPLLVQYVEWITHFVQGDMGMSYAFRAPVAPFIASAVGNSAKLGALAFIVVVPLGIAGGVWAAMHAGRWLDRAISITGLSATVVPEFVSSIVLILVFGIWLDWLPIEANYPAGAGFFEQLKHLILPVLPLVFVFFGYIARMARAGTVEALDADYTRTAILKGLPQRVVIVRHVLRNALLPTITVAATQLGYMIGGLVVVETLFHYQGIGSLIYNAAKSKDFPMLEAGVLTIGVVYTVANLAADALYVALNPRLRVRGAE</sequence>
<evidence type="ECO:0000256" key="7">
    <source>
        <dbReference type="RuleBase" id="RU363032"/>
    </source>
</evidence>
<dbReference type="GO" id="GO:0055085">
    <property type="term" value="P:transmembrane transport"/>
    <property type="evidence" value="ECO:0007669"/>
    <property type="project" value="InterPro"/>
</dbReference>
<dbReference type="KEGG" id="tvl:FAZ95_04305"/>
<dbReference type="Pfam" id="PF19300">
    <property type="entry name" value="BPD_transp_1_N"/>
    <property type="match status" value="1"/>
</dbReference>
<evidence type="ECO:0000313" key="10">
    <source>
        <dbReference type="Proteomes" id="UP000298656"/>
    </source>
</evidence>
<reference evidence="9 10" key="1">
    <citation type="submission" date="2019-05" db="EMBL/GenBank/DDBJ databases">
        <title>Burkholderia sp. DHOD12, isolated from subtropical forest soil.</title>
        <authorList>
            <person name="Gao Z.-H."/>
            <person name="Qiu L.-H."/>
        </authorList>
    </citation>
    <scope>NUCLEOTIDE SEQUENCE [LARGE SCALE GENOMIC DNA]</scope>
    <source>
        <strain evidence="9 10">DHOD12</strain>
    </source>
</reference>
<dbReference type="CDD" id="cd06261">
    <property type="entry name" value="TM_PBP2"/>
    <property type="match status" value="1"/>
</dbReference>
<dbReference type="InterPro" id="IPR035906">
    <property type="entry name" value="MetI-like_sf"/>
</dbReference>
<evidence type="ECO:0000256" key="2">
    <source>
        <dbReference type="ARBA" id="ARBA00022448"/>
    </source>
</evidence>
<keyword evidence="5 7" id="KW-1133">Transmembrane helix</keyword>
<keyword evidence="10" id="KW-1185">Reference proteome</keyword>
<proteinExistence type="inferred from homology"/>
<dbReference type="Gene3D" id="1.10.3720.10">
    <property type="entry name" value="MetI-like"/>
    <property type="match status" value="1"/>
</dbReference>
<feature type="transmembrane region" description="Helical" evidence="7">
    <location>
        <begin position="305"/>
        <end position="326"/>
    </location>
</feature>
<dbReference type="PANTHER" id="PTHR43163:SF3">
    <property type="entry name" value="PEPTIDE ABC TRANSPORTER PERMEASE PROTEIN"/>
    <property type="match status" value="1"/>
</dbReference>
<keyword evidence="6 7" id="KW-0472">Membrane</keyword>
<comment type="similarity">
    <text evidence="7">Belongs to the binding-protein-dependent transport system permease family.</text>
</comment>
<keyword evidence="2 7" id="KW-0813">Transport</keyword>
<dbReference type="PROSITE" id="PS50928">
    <property type="entry name" value="ABC_TM1"/>
    <property type="match status" value="1"/>
</dbReference>
<dbReference type="Proteomes" id="UP000298656">
    <property type="component" value="Chromosome 1"/>
</dbReference>
<feature type="transmembrane region" description="Helical" evidence="7">
    <location>
        <begin position="153"/>
        <end position="177"/>
    </location>
</feature>
<evidence type="ECO:0000256" key="3">
    <source>
        <dbReference type="ARBA" id="ARBA00022475"/>
    </source>
</evidence>
<feature type="transmembrane region" description="Helical" evidence="7">
    <location>
        <begin position="197"/>
        <end position="216"/>
    </location>
</feature>
<evidence type="ECO:0000313" key="9">
    <source>
        <dbReference type="EMBL" id="QCP48478.1"/>
    </source>
</evidence>
<evidence type="ECO:0000256" key="1">
    <source>
        <dbReference type="ARBA" id="ARBA00004651"/>
    </source>
</evidence>
<dbReference type="InterPro" id="IPR000515">
    <property type="entry name" value="MetI-like"/>
</dbReference>
<dbReference type="PANTHER" id="PTHR43163">
    <property type="entry name" value="DIPEPTIDE TRANSPORT SYSTEM PERMEASE PROTEIN DPPB-RELATED"/>
    <property type="match status" value="1"/>
</dbReference>
<evidence type="ECO:0000256" key="4">
    <source>
        <dbReference type="ARBA" id="ARBA00022692"/>
    </source>
</evidence>
<dbReference type="RefSeq" id="WP_137331319.1">
    <property type="nucleotide sequence ID" value="NZ_CP040077.1"/>
</dbReference>
<evidence type="ECO:0000256" key="6">
    <source>
        <dbReference type="ARBA" id="ARBA00023136"/>
    </source>
</evidence>
<gene>
    <name evidence="9" type="ORF">FAZ95_04305</name>
</gene>
<accession>A0A4P8IIE9</accession>
<keyword evidence="3" id="KW-1003">Cell membrane</keyword>
<feature type="transmembrane region" description="Helical" evidence="7">
    <location>
        <begin position="120"/>
        <end position="141"/>
    </location>
</feature>
<dbReference type="AlphaFoldDB" id="A0A4P8IIE9"/>
<dbReference type="InterPro" id="IPR045621">
    <property type="entry name" value="BPD_transp_1_N"/>
</dbReference>
<comment type="subcellular location">
    <subcellularLocation>
        <location evidence="1 7">Cell membrane</location>
        <topology evidence="1 7">Multi-pass membrane protein</topology>
    </subcellularLocation>
</comment>
<feature type="transmembrane region" description="Helical" evidence="7">
    <location>
        <begin position="28"/>
        <end position="49"/>
    </location>
</feature>
<protein>
    <submittedName>
        <fullName evidence="9">ABC transporter permease</fullName>
    </submittedName>
</protein>
<dbReference type="Pfam" id="PF00528">
    <property type="entry name" value="BPD_transp_1"/>
    <property type="match status" value="1"/>
</dbReference>
<dbReference type="OrthoDB" id="9803623at2"/>
<keyword evidence="4 7" id="KW-0812">Transmembrane</keyword>
<feature type="domain" description="ABC transmembrane type-1" evidence="8">
    <location>
        <begin position="114"/>
        <end position="323"/>
    </location>
</feature>
<dbReference type="EMBL" id="CP040077">
    <property type="protein sequence ID" value="QCP48478.1"/>
    <property type="molecule type" value="Genomic_DNA"/>
</dbReference>
<organism evidence="9 10">
    <name type="scientific">Trinickia violacea</name>
    <dbReference type="NCBI Taxonomy" id="2571746"/>
    <lineage>
        <taxon>Bacteria</taxon>
        <taxon>Pseudomonadati</taxon>
        <taxon>Pseudomonadota</taxon>
        <taxon>Betaproteobacteria</taxon>
        <taxon>Burkholderiales</taxon>
        <taxon>Burkholderiaceae</taxon>
        <taxon>Trinickia</taxon>
    </lineage>
</organism>
<evidence type="ECO:0000256" key="5">
    <source>
        <dbReference type="ARBA" id="ARBA00022989"/>
    </source>
</evidence>
<name>A0A4P8IIE9_9BURK</name>
<dbReference type="GO" id="GO:0005886">
    <property type="term" value="C:plasma membrane"/>
    <property type="evidence" value="ECO:0007669"/>
    <property type="project" value="UniProtKB-SubCell"/>
</dbReference>